<sequence>MIKYIIRRFVEMVLTLFIIATATFFLLEAVPGDPLTQRADHLPEQSREALYARYGLDKPVMERYLTQMGNMLQGDFGESFVYAGQTVSGLIHDRLPVSARLGIQQMLVGVIVGLLLGILAAVKRGTIADYLVVGLSVLLISIPHLVLGLLLQKVFAGELHWFPTIGWPSGNELWFGGWEYTVLPTLTGCFSYVATYARLLKSSMLDVVNQDYVLTAESKGLSRGRVIRKHILRNSFIPVMTQLPMSVAMCITGSFFIESIFSIPGIGQYYVTAVNNQDLSIVLGETVLLALLYIVVLFITDILYVVVDPRIALPGSSSR</sequence>
<evidence type="ECO:0000256" key="2">
    <source>
        <dbReference type="ARBA" id="ARBA00022448"/>
    </source>
</evidence>
<feature type="transmembrane region" description="Helical" evidence="7">
    <location>
        <begin position="175"/>
        <end position="194"/>
    </location>
</feature>
<keyword evidence="3" id="KW-1003">Cell membrane</keyword>
<accession>A0A9D1F3H8</accession>
<keyword evidence="5 7" id="KW-1133">Transmembrane helix</keyword>
<evidence type="ECO:0000256" key="3">
    <source>
        <dbReference type="ARBA" id="ARBA00022475"/>
    </source>
</evidence>
<dbReference type="EMBL" id="DVIT01000019">
    <property type="protein sequence ID" value="HIS46940.1"/>
    <property type="molecule type" value="Genomic_DNA"/>
</dbReference>
<evidence type="ECO:0000256" key="5">
    <source>
        <dbReference type="ARBA" id="ARBA00022989"/>
    </source>
</evidence>
<dbReference type="InterPro" id="IPR045621">
    <property type="entry name" value="BPD_transp_1_N"/>
</dbReference>
<feature type="transmembrane region" description="Helical" evidence="7">
    <location>
        <begin position="287"/>
        <end position="307"/>
    </location>
</feature>
<evidence type="ECO:0000313" key="9">
    <source>
        <dbReference type="EMBL" id="HIS46940.1"/>
    </source>
</evidence>
<dbReference type="Pfam" id="PF19300">
    <property type="entry name" value="BPD_transp_1_N"/>
    <property type="match status" value="1"/>
</dbReference>
<dbReference type="InterPro" id="IPR000515">
    <property type="entry name" value="MetI-like"/>
</dbReference>
<dbReference type="Gene3D" id="1.10.3720.10">
    <property type="entry name" value="MetI-like"/>
    <property type="match status" value="1"/>
</dbReference>
<dbReference type="InterPro" id="IPR035906">
    <property type="entry name" value="MetI-like_sf"/>
</dbReference>
<reference evidence="9" key="1">
    <citation type="submission" date="2020-10" db="EMBL/GenBank/DDBJ databases">
        <authorList>
            <person name="Gilroy R."/>
        </authorList>
    </citation>
    <scope>NUCLEOTIDE SEQUENCE</scope>
    <source>
        <strain evidence="9">CHK178-757</strain>
    </source>
</reference>
<protein>
    <submittedName>
        <fullName evidence="9">ABC transporter permease</fullName>
    </submittedName>
</protein>
<evidence type="ECO:0000313" key="10">
    <source>
        <dbReference type="Proteomes" id="UP000823927"/>
    </source>
</evidence>
<organism evidence="9 10">
    <name type="scientific">Candidatus Scybalocola faecigallinarum</name>
    <dbReference type="NCBI Taxonomy" id="2840941"/>
    <lineage>
        <taxon>Bacteria</taxon>
        <taxon>Bacillati</taxon>
        <taxon>Bacillota</taxon>
        <taxon>Clostridia</taxon>
        <taxon>Lachnospirales</taxon>
        <taxon>Lachnospiraceae</taxon>
        <taxon>Lachnospiraceae incertae sedis</taxon>
        <taxon>Candidatus Scybalocola (ex Gilroy et al. 2021)</taxon>
    </lineage>
</organism>
<dbReference type="PANTHER" id="PTHR30465">
    <property type="entry name" value="INNER MEMBRANE ABC TRANSPORTER"/>
    <property type="match status" value="1"/>
</dbReference>
<feature type="domain" description="ABC transmembrane type-1" evidence="8">
    <location>
        <begin position="95"/>
        <end position="304"/>
    </location>
</feature>
<comment type="subcellular location">
    <subcellularLocation>
        <location evidence="1 7">Cell membrane</location>
        <topology evidence="1 7">Multi-pass membrane protein</topology>
    </subcellularLocation>
</comment>
<feature type="transmembrane region" description="Helical" evidence="7">
    <location>
        <begin position="129"/>
        <end position="155"/>
    </location>
</feature>
<evidence type="ECO:0000259" key="8">
    <source>
        <dbReference type="PROSITE" id="PS50928"/>
    </source>
</evidence>
<dbReference type="PROSITE" id="PS50928">
    <property type="entry name" value="ABC_TM1"/>
    <property type="match status" value="1"/>
</dbReference>
<dbReference type="AlphaFoldDB" id="A0A9D1F3H8"/>
<dbReference type="SUPFAM" id="SSF161098">
    <property type="entry name" value="MetI-like"/>
    <property type="match status" value="1"/>
</dbReference>
<keyword evidence="6 7" id="KW-0472">Membrane</keyword>
<keyword evidence="4 7" id="KW-0812">Transmembrane</keyword>
<feature type="transmembrane region" description="Helical" evidence="7">
    <location>
        <begin position="103"/>
        <end position="122"/>
    </location>
</feature>
<gene>
    <name evidence="9" type="ORF">IAB46_05120</name>
</gene>
<evidence type="ECO:0000256" key="1">
    <source>
        <dbReference type="ARBA" id="ARBA00004651"/>
    </source>
</evidence>
<dbReference type="CDD" id="cd06261">
    <property type="entry name" value="TM_PBP2"/>
    <property type="match status" value="1"/>
</dbReference>
<keyword evidence="2 7" id="KW-0813">Transport</keyword>
<comment type="caution">
    <text evidence="9">The sequence shown here is derived from an EMBL/GenBank/DDBJ whole genome shotgun (WGS) entry which is preliminary data.</text>
</comment>
<dbReference type="GO" id="GO:0055085">
    <property type="term" value="P:transmembrane transport"/>
    <property type="evidence" value="ECO:0007669"/>
    <property type="project" value="InterPro"/>
</dbReference>
<feature type="transmembrane region" description="Helical" evidence="7">
    <location>
        <begin position="243"/>
        <end position="267"/>
    </location>
</feature>
<comment type="similarity">
    <text evidence="7">Belongs to the binding-protein-dependent transport system permease family.</text>
</comment>
<evidence type="ECO:0000256" key="7">
    <source>
        <dbReference type="RuleBase" id="RU363032"/>
    </source>
</evidence>
<name>A0A9D1F3H8_9FIRM</name>
<reference evidence="9" key="2">
    <citation type="journal article" date="2021" name="PeerJ">
        <title>Extensive microbial diversity within the chicken gut microbiome revealed by metagenomics and culture.</title>
        <authorList>
            <person name="Gilroy R."/>
            <person name="Ravi A."/>
            <person name="Getino M."/>
            <person name="Pursley I."/>
            <person name="Horton D.L."/>
            <person name="Alikhan N.F."/>
            <person name="Baker D."/>
            <person name="Gharbi K."/>
            <person name="Hall N."/>
            <person name="Watson M."/>
            <person name="Adriaenssens E.M."/>
            <person name="Foster-Nyarko E."/>
            <person name="Jarju S."/>
            <person name="Secka A."/>
            <person name="Antonio M."/>
            <person name="Oren A."/>
            <person name="Chaudhuri R.R."/>
            <person name="La Ragione R."/>
            <person name="Hildebrand F."/>
            <person name="Pallen M.J."/>
        </authorList>
    </citation>
    <scope>NUCLEOTIDE SEQUENCE</scope>
    <source>
        <strain evidence="9">CHK178-757</strain>
    </source>
</reference>
<dbReference type="Proteomes" id="UP000823927">
    <property type="component" value="Unassembled WGS sequence"/>
</dbReference>
<dbReference type="GO" id="GO:0005886">
    <property type="term" value="C:plasma membrane"/>
    <property type="evidence" value="ECO:0007669"/>
    <property type="project" value="UniProtKB-SubCell"/>
</dbReference>
<dbReference type="PANTHER" id="PTHR30465:SF74">
    <property type="entry name" value="OLIGOPEPTIDE TRANSPORT SYSTEM PERMEASE PROTEIN OPPB"/>
    <property type="match status" value="1"/>
</dbReference>
<evidence type="ECO:0000256" key="6">
    <source>
        <dbReference type="ARBA" id="ARBA00023136"/>
    </source>
</evidence>
<proteinExistence type="inferred from homology"/>
<dbReference type="Pfam" id="PF00528">
    <property type="entry name" value="BPD_transp_1"/>
    <property type="match status" value="1"/>
</dbReference>
<evidence type="ECO:0000256" key="4">
    <source>
        <dbReference type="ARBA" id="ARBA00022692"/>
    </source>
</evidence>